<dbReference type="AlphaFoldDB" id="A0A233V786"/>
<evidence type="ECO:0000256" key="6">
    <source>
        <dbReference type="SAM" id="Phobius"/>
    </source>
</evidence>
<keyword evidence="2" id="KW-1003">Cell membrane</keyword>
<evidence type="ECO:0000256" key="1">
    <source>
        <dbReference type="ARBA" id="ARBA00004651"/>
    </source>
</evidence>
<feature type="transmembrane region" description="Helical" evidence="6">
    <location>
        <begin position="160"/>
        <end position="181"/>
    </location>
</feature>
<feature type="domain" description="DUF2179" evidence="7">
    <location>
        <begin position="231"/>
        <end position="285"/>
    </location>
</feature>
<keyword evidence="3 6" id="KW-0812">Transmembrane</keyword>
<dbReference type="Pfam" id="PF02588">
    <property type="entry name" value="YitT_membrane"/>
    <property type="match status" value="1"/>
</dbReference>
<name>A0A233V786_FINMA</name>
<reference evidence="10" key="2">
    <citation type="submission" date="2017-04" db="EMBL/GenBank/DDBJ databases">
        <title>Finegoldia magna isolated from orthopedic joint implant-associated infections.</title>
        <authorList>
            <person name="Bjorklund S."/>
            <person name="Bruggemann H."/>
            <person name="Jensen A."/>
            <person name="Hellmark B."/>
            <person name="Soderquist B."/>
        </authorList>
    </citation>
    <scope>NUCLEOTIDE SEQUENCE [LARGE SCALE GENOMIC DNA]</scope>
    <source>
        <strain evidence="10">CCUG 54800</strain>
    </source>
</reference>
<evidence type="ECO:0000313" key="10">
    <source>
        <dbReference type="Proteomes" id="UP000215413"/>
    </source>
</evidence>
<evidence type="ECO:0000313" key="11">
    <source>
        <dbReference type="Proteomes" id="UP000235723"/>
    </source>
</evidence>
<dbReference type="Pfam" id="PF10035">
    <property type="entry name" value="DUF2179"/>
    <property type="match status" value="1"/>
</dbReference>
<dbReference type="PANTHER" id="PTHR33545:SF5">
    <property type="entry name" value="UPF0750 MEMBRANE PROTEIN YITT"/>
    <property type="match status" value="1"/>
</dbReference>
<evidence type="ECO:0000256" key="5">
    <source>
        <dbReference type="ARBA" id="ARBA00023136"/>
    </source>
</evidence>
<dbReference type="InterPro" id="IPR019264">
    <property type="entry name" value="DUF2179"/>
</dbReference>
<reference evidence="8" key="1">
    <citation type="journal article" date="2017" name="J. Clin. Microbiol.">
        <title>Finegoldia magna Isolated from Orthopedic Joint Implant-Associated Infections.</title>
        <authorList>
            <person name="Soderquist B."/>
            <person name="Bjorklund S."/>
            <person name="Hellmark B."/>
            <person name="Jensen A."/>
            <person name="Bruggemann H."/>
        </authorList>
    </citation>
    <scope>NUCLEOTIDE SEQUENCE</scope>
    <source>
        <strain evidence="8">CCUG 54800</strain>
    </source>
</reference>
<evidence type="ECO:0000313" key="8">
    <source>
        <dbReference type="EMBL" id="OXZ28240.1"/>
    </source>
</evidence>
<dbReference type="InterPro" id="IPR051461">
    <property type="entry name" value="UPF0750_membrane"/>
</dbReference>
<organism evidence="8 10">
    <name type="scientific">Finegoldia magna</name>
    <name type="common">Peptostreptococcus magnus</name>
    <dbReference type="NCBI Taxonomy" id="1260"/>
    <lineage>
        <taxon>Bacteria</taxon>
        <taxon>Bacillati</taxon>
        <taxon>Bacillota</taxon>
        <taxon>Tissierellia</taxon>
        <taxon>Tissierellales</taxon>
        <taxon>Peptoniphilaceae</taxon>
        <taxon>Finegoldia</taxon>
    </lineage>
</organism>
<dbReference type="Proteomes" id="UP000235723">
    <property type="component" value="Unassembled WGS sequence"/>
</dbReference>
<feature type="transmembrane region" description="Helical" evidence="6">
    <location>
        <begin position="21"/>
        <end position="39"/>
    </location>
</feature>
<dbReference type="RefSeq" id="WP_094205432.1">
    <property type="nucleotide sequence ID" value="NZ_NDYC01000014.1"/>
</dbReference>
<feature type="transmembrane region" description="Helical" evidence="6">
    <location>
        <begin position="119"/>
        <end position="139"/>
    </location>
</feature>
<evidence type="ECO:0000256" key="2">
    <source>
        <dbReference type="ARBA" id="ARBA00022475"/>
    </source>
</evidence>
<dbReference type="PIRSF" id="PIRSF006483">
    <property type="entry name" value="Membrane_protein_YitT"/>
    <property type="match status" value="1"/>
</dbReference>
<dbReference type="GO" id="GO:0005886">
    <property type="term" value="C:plasma membrane"/>
    <property type="evidence" value="ECO:0007669"/>
    <property type="project" value="UniProtKB-SubCell"/>
</dbReference>
<evidence type="ECO:0000259" key="7">
    <source>
        <dbReference type="Pfam" id="PF10035"/>
    </source>
</evidence>
<dbReference type="CDD" id="cd16380">
    <property type="entry name" value="YitT_C"/>
    <property type="match status" value="1"/>
</dbReference>
<evidence type="ECO:0000256" key="4">
    <source>
        <dbReference type="ARBA" id="ARBA00022989"/>
    </source>
</evidence>
<gene>
    <name evidence="8" type="ORF">B9N49_02760</name>
    <name evidence="9" type="ORF">CJ208_06475</name>
</gene>
<dbReference type="PANTHER" id="PTHR33545">
    <property type="entry name" value="UPF0750 MEMBRANE PROTEIN YITT-RELATED"/>
    <property type="match status" value="1"/>
</dbReference>
<comment type="subcellular location">
    <subcellularLocation>
        <location evidence="1">Cell membrane</location>
        <topology evidence="1">Multi-pass membrane protein</topology>
    </subcellularLocation>
</comment>
<sequence length="293" mass="32388">MSKTDFFVKNFGNRHEAKKKIISILLANLLAAVAIDFFFSQKNFLSGGSTGIGLLVQYMTGIPTGVTVFLLNIPIMIIGYKYLTRQFVNYAAISTIVLSVYLTLFHYLPNPFILKDDMLVAVVGGAINGTSMGTLFRFGTCSGGLDIIAAIMKNEKDISIGNVLMACNAVIIAIGSALYGIDKGFYTIISMFVAYRVLDKIELGIGETKQVFVITSKNEEVANIIMQDMNRGVTFLHGEGAYLNNDQDIIFCVLKRAQVAYLKKKLKKIDPRAFITVNDAYEVLGKGFEREEY</sequence>
<comment type="caution">
    <text evidence="8">The sequence shown here is derived from an EMBL/GenBank/DDBJ whole genome shotgun (WGS) entry which is preliminary data.</text>
</comment>
<keyword evidence="5 6" id="KW-0472">Membrane</keyword>
<dbReference type="Proteomes" id="UP000215413">
    <property type="component" value="Unassembled WGS sequence"/>
</dbReference>
<proteinExistence type="predicted"/>
<evidence type="ECO:0000313" key="9">
    <source>
        <dbReference type="EMBL" id="PMC59844.1"/>
    </source>
</evidence>
<evidence type="ECO:0000256" key="3">
    <source>
        <dbReference type="ARBA" id="ARBA00022692"/>
    </source>
</evidence>
<dbReference type="EMBL" id="NDYC01000014">
    <property type="protein sequence ID" value="OXZ28240.1"/>
    <property type="molecule type" value="Genomic_DNA"/>
</dbReference>
<accession>A0A233V786</accession>
<dbReference type="InterPro" id="IPR015867">
    <property type="entry name" value="N-reg_PII/ATP_PRibTrfase_C"/>
</dbReference>
<feature type="transmembrane region" description="Helical" evidence="6">
    <location>
        <begin position="59"/>
        <end position="80"/>
    </location>
</feature>
<dbReference type="Gene3D" id="3.30.70.120">
    <property type="match status" value="1"/>
</dbReference>
<feature type="transmembrane region" description="Helical" evidence="6">
    <location>
        <begin position="87"/>
        <end position="107"/>
    </location>
</feature>
<reference evidence="9 11" key="3">
    <citation type="submission" date="2017-09" db="EMBL/GenBank/DDBJ databases">
        <title>Bacterial strain isolated from the female urinary microbiota.</title>
        <authorList>
            <person name="Thomas-White K."/>
            <person name="Kumar N."/>
            <person name="Forster S."/>
            <person name="Putonti C."/>
            <person name="Lawley T."/>
            <person name="Wolfe A.J."/>
        </authorList>
    </citation>
    <scope>NUCLEOTIDE SEQUENCE [LARGE SCALE GENOMIC DNA]</scope>
    <source>
        <strain evidence="9 11">UMB0115</strain>
    </source>
</reference>
<keyword evidence="4 6" id="KW-1133">Transmembrane helix</keyword>
<dbReference type="EMBL" id="PNHD01000008">
    <property type="protein sequence ID" value="PMC59844.1"/>
    <property type="molecule type" value="Genomic_DNA"/>
</dbReference>
<dbReference type="InterPro" id="IPR003740">
    <property type="entry name" value="YitT"/>
</dbReference>
<protein>
    <submittedName>
        <fullName evidence="8">Membrane protein</fullName>
    </submittedName>
    <submittedName>
        <fullName evidence="9">YitT family protein</fullName>
    </submittedName>
</protein>